<dbReference type="PROSITE" id="PS00149">
    <property type="entry name" value="SULFATASE_2"/>
    <property type="match status" value="1"/>
</dbReference>
<name>A0AAE3U751_9BACT</name>
<reference evidence="6" key="1">
    <citation type="submission" date="2023-05" db="EMBL/GenBank/DDBJ databases">
        <authorList>
            <person name="Zhang X."/>
        </authorList>
    </citation>
    <scope>NUCLEOTIDE SEQUENCE</scope>
    <source>
        <strain evidence="6">YF14B1</strain>
    </source>
</reference>
<feature type="domain" description="Sulfatase N-terminal" evidence="5">
    <location>
        <begin position="42"/>
        <end position="415"/>
    </location>
</feature>
<organism evidence="6 7">
    <name type="scientific">Xanthocytophaga flava</name>
    <dbReference type="NCBI Taxonomy" id="3048013"/>
    <lineage>
        <taxon>Bacteria</taxon>
        <taxon>Pseudomonadati</taxon>
        <taxon>Bacteroidota</taxon>
        <taxon>Cytophagia</taxon>
        <taxon>Cytophagales</taxon>
        <taxon>Rhodocytophagaceae</taxon>
        <taxon>Xanthocytophaga</taxon>
    </lineage>
</organism>
<evidence type="ECO:0000313" key="6">
    <source>
        <dbReference type="EMBL" id="MDJ1479778.1"/>
    </source>
</evidence>
<keyword evidence="3 6" id="KW-0378">Hydrolase</keyword>
<keyword evidence="2" id="KW-0479">Metal-binding</keyword>
<dbReference type="EMBL" id="JASJOS010000002">
    <property type="protein sequence ID" value="MDJ1479778.1"/>
    <property type="molecule type" value="Genomic_DNA"/>
</dbReference>
<evidence type="ECO:0000259" key="5">
    <source>
        <dbReference type="Pfam" id="PF00884"/>
    </source>
</evidence>
<dbReference type="PROSITE" id="PS51257">
    <property type="entry name" value="PROKAR_LIPOPROTEIN"/>
    <property type="match status" value="1"/>
</dbReference>
<evidence type="ECO:0000256" key="2">
    <source>
        <dbReference type="ARBA" id="ARBA00022723"/>
    </source>
</evidence>
<proteinExistence type="inferred from homology"/>
<dbReference type="GO" id="GO:0004065">
    <property type="term" value="F:arylsulfatase activity"/>
    <property type="evidence" value="ECO:0007669"/>
    <property type="project" value="TreeGrafter"/>
</dbReference>
<dbReference type="PANTHER" id="PTHR42693:SF33">
    <property type="entry name" value="ARYLSULFATASE"/>
    <property type="match status" value="1"/>
</dbReference>
<dbReference type="PANTHER" id="PTHR42693">
    <property type="entry name" value="ARYLSULFATASE FAMILY MEMBER"/>
    <property type="match status" value="1"/>
</dbReference>
<accession>A0AAE3U751</accession>
<dbReference type="InterPro" id="IPR000917">
    <property type="entry name" value="Sulfatase_N"/>
</dbReference>
<protein>
    <submittedName>
        <fullName evidence="6">Sulfatase-like hydrolase/transferase</fullName>
    </submittedName>
</protein>
<dbReference type="GO" id="GO:0046872">
    <property type="term" value="F:metal ion binding"/>
    <property type="evidence" value="ECO:0007669"/>
    <property type="project" value="UniProtKB-KW"/>
</dbReference>
<dbReference type="AlphaFoldDB" id="A0AAE3U751"/>
<dbReference type="RefSeq" id="WP_313976238.1">
    <property type="nucleotide sequence ID" value="NZ_JASJOS010000002.1"/>
</dbReference>
<gene>
    <name evidence="6" type="ORF">QNI16_04720</name>
</gene>
<evidence type="ECO:0000256" key="4">
    <source>
        <dbReference type="ARBA" id="ARBA00022837"/>
    </source>
</evidence>
<comment type="caution">
    <text evidence="6">The sequence shown here is derived from an EMBL/GenBank/DDBJ whole genome shotgun (WGS) entry which is preliminary data.</text>
</comment>
<evidence type="ECO:0000256" key="1">
    <source>
        <dbReference type="ARBA" id="ARBA00008779"/>
    </source>
</evidence>
<comment type="similarity">
    <text evidence="1">Belongs to the sulfatase family.</text>
</comment>
<sequence length="533" mass="60351">MKPFLIHYPLSMKEVYLFLIISLVLCACTSGKRSNYSDEKQPNIVFLFADDFGNNVPSVNGNKWVSTPHIDAIAKGGVRFRQNYVTAPICCASRAGLLTGRYQQRFGSENHLHYPYNSAYAGDGGLDYLKKLGIDSLDVKTQGIPESELNIAQILKQNGYTTGIIGKWHAGFYDGYRPHQRGFDYSWGWYGGSSLYYTDSSDVNFVTFKDENGLYHHYPSSTGKYQWQRDPIATGIFRNGKLVDEKEYQTYAIAREAEAFLEKNKDNPFFLYVPFGAIHTPLQAVTKDYKQLDKIRDPQQKVLLAMVLGLDEAVGRITQKLKELGLEENTIVVFSGDNGSTYHSLKPGEKGEGKTVYDGTYENLNLPFKGGKLTHYEGGIRTPLFIKWPGKIEPGSVYEHPVSTLDLLPTFVAATKTKLPANRKYDGVDLWPFISGDNPESPHPVLFWRNGFVKTIRKGDYKLLENDRDKTVFLYDLKKDPCEQTDLATQLPAVVNELRHDFAQWEKELSPPRWKSPKVTEILVDGKLVSFQP</sequence>
<evidence type="ECO:0000256" key="3">
    <source>
        <dbReference type="ARBA" id="ARBA00022801"/>
    </source>
</evidence>
<dbReference type="InterPro" id="IPR024607">
    <property type="entry name" value="Sulfatase_CS"/>
</dbReference>
<dbReference type="InterPro" id="IPR017850">
    <property type="entry name" value="Alkaline_phosphatase_core_sf"/>
</dbReference>
<dbReference type="Gene3D" id="3.30.1120.10">
    <property type="match status" value="1"/>
</dbReference>
<dbReference type="InterPro" id="IPR050738">
    <property type="entry name" value="Sulfatase"/>
</dbReference>
<dbReference type="Proteomes" id="UP001241110">
    <property type="component" value="Unassembled WGS sequence"/>
</dbReference>
<dbReference type="Pfam" id="PF00884">
    <property type="entry name" value="Sulfatase"/>
    <property type="match status" value="1"/>
</dbReference>
<keyword evidence="4" id="KW-0106">Calcium</keyword>
<evidence type="ECO:0000313" key="7">
    <source>
        <dbReference type="Proteomes" id="UP001241110"/>
    </source>
</evidence>
<dbReference type="SUPFAM" id="SSF53649">
    <property type="entry name" value="Alkaline phosphatase-like"/>
    <property type="match status" value="1"/>
</dbReference>
<dbReference type="Gene3D" id="3.40.720.10">
    <property type="entry name" value="Alkaline Phosphatase, subunit A"/>
    <property type="match status" value="1"/>
</dbReference>